<organism evidence="2 3">
    <name type="scientific">Mycetomoellerius zeteki</name>
    <dbReference type="NCBI Taxonomy" id="64791"/>
    <lineage>
        <taxon>Eukaryota</taxon>
        <taxon>Metazoa</taxon>
        <taxon>Ecdysozoa</taxon>
        <taxon>Arthropoda</taxon>
        <taxon>Hexapoda</taxon>
        <taxon>Insecta</taxon>
        <taxon>Pterygota</taxon>
        <taxon>Neoptera</taxon>
        <taxon>Endopterygota</taxon>
        <taxon>Hymenoptera</taxon>
        <taxon>Apocrita</taxon>
        <taxon>Aculeata</taxon>
        <taxon>Formicoidea</taxon>
        <taxon>Formicidae</taxon>
        <taxon>Myrmicinae</taxon>
        <taxon>Mycetomoellerius</taxon>
    </lineage>
</organism>
<gene>
    <name evidence="2" type="ORF">ALC60_09061</name>
</gene>
<protein>
    <submittedName>
        <fullName evidence="2">Uncharacterized protein</fullName>
    </submittedName>
</protein>
<sequence>KLTKPRGPILGARDEVAPTSPPTHLRNTDEIRLRENHAFRLHTLQRKRQNAMHH</sequence>
<dbReference type="Proteomes" id="UP000075809">
    <property type="component" value="Unassembled WGS sequence"/>
</dbReference>
<dbReference type="EMBL" id="KQ982706">
    <property type="protein sequence ID" value="KYQ51860.1"/>
    <property type="molecule type" value="Genomic_DNA"/>
</dbReference>
<keyword evidence="3" id="KW-1185">Reference proteome</keyword>
<evidence type="ECO:0000313" key="3">
    <source>
        <dbReference type="Proteomes" id="UP000075809"/>
    </source>
</evidence>
<name>A0A151WV97_9HYME</name>
<evidence type="ECO:0000256" key="1">
    <source>
        <dbReference type="SAM" id="MobiDB-lite"/>
    </source>
</evidence>
<proteinExistence type="predicted"/>
<reference evidence="2 3" key="1">
    <citation type="submission" date="2015-09" db="EMBL/GenBank/DDBJ databases">
        <title>Trachymyrmex zeteki WGS genome.</title>
        <authorList>
            <person name="Nygaard S."/>
            <person name="Hu H."/>
            <person name="Boomsma J."/>
            <person name="Zhang G."/>
        </authorList>
    </citation>
    <scope>NUCLEOTIDE SEQUENCE [LARGE SCALE GENOMIC DNA]</scope>
    <source>
        <strain evidence="2">Tzet28-1</strain>
        <tissue evidence="2">Whole body</tissue>
    </source>
</reference>
<accession>A0A151WV97</accession>
<feature type="region of interest" description="Disordered" evidence="1">
    <location>
        <begin position="1"/>
        <end position="29"/>
    </location>
</feature>
<evidence type="ECO:0000313" key="2">
    <source>
        <dbReference type="EMBL" id="KYQ51860.1"/>
    </source>
</evidence>
<feature type="non-terminal residue" evidence="2">
    <location>
        <position position="1"/>
    </location>
</feature>
<dbReference type="AlphaFoldDB" id="A0A151WV97"/>